<dbReference type="RefSeq" id="WP_143775404.1">
    <property type="nucleotide sequence ID" value="NZ_VKKU01000001.1"/>
</dbReference>
<organism evidence="1 2">
    <name type="scientific">Sphingorhabdus contaminans</name>
    <dbReference type="NCBI Taxonomy" id="1343899"/>
    <lineage>
        <taxon>Bacteria</taxon>
        <taxon>Pseudomonadati</taxon>
        <taxon>Pseudomonadota</taxon>
        <taxon>Alphaproteobacteria</taxon>
        <taxon>Sphingomonadales</taxon>
        <taxon>Sphingomonadaceae</taxon>
        <taxon>Sphingorhabdus</taxon>
    </lineage>
</organism>
<keyword evidence="2" id="KW-1185">Reference proteome</keyword>
<reference evidence="1 2" key="1">
    <citation type="submission" date="2019-07" db="EMBL/GenBank/DDBJ databases">
        <authorList>
            <person name="Park M."/>
        </authorList>
    </citation>
    <scope>NUCLEOTIDE SEQUENCE [LARGE SCALE GENOMIC DNA]</scope>
    <source>
        <strain evidence="1 2">KCTC32445</strain>
    </source>
</reference>
<name>A0A553WIJ3_9SPHN</name>
<protein>
    <submittedName>
        <fullName evidence="1">DUF2459 domain-containing protein</fullName>
    </submittedName>
</protein>
<dbReference type="EMBL" id="VKKU01000001">
    <property type="protein sequence ID" value="TSB04516.1"/>
    <property type="molecule type" value="Genomic_DNA"/>
</dbReference>
<gene>
    <name evidence="1" type="ORF">FOM92_03590</name>
</gene>
<dbReference type="InterPro" id="IPR011727">
    <property type="entry name" value="CHP02117"/>
</dbReference>
<comment type="caution">
    <text evidence="1">The sequence shown here is derived from an EMBL/GenBank/DDBJ whole genome shotgun (WGS) entry which is preliminary data.</text>
</comment>
<evidence type="ECO:0000313" key="1">
    <source>
        <dbReference type="EMBL" id="TSB04516.1"/>
    </source>
</evidence>
<dbReference type="AlphaFoldDB" id="A0A553WIJ3"/>
<accession>A0A553WIJ3</accession>
<dbReference type="Pfam" id="PF09601">
    <property type="entry name" value="DUF2459"/>
    <property type="match status" value="1"/>
</dbReference>
<dbReference type="Proteomes" id="UP000320160">
    <property type="component" value="Unassembled WGS sequence"/>
</dbReference>
<sequence>MKLFRINSVWRAIRAVIAWPALLLGIYMASAFIGSFVPANNEWTPSPKGVDIFVETNGIHVSLIVPIRIAGEDLSDLIRLEQLHNPNLYGTHAMIGWGHGRVYRNAETWADVQSGDIGSAILGSDDTLLHVYHVTNPAPLINRKQFRVSEKQYRLIIRQVRASFRRNANGQSIAYPAYGSDNLFYKSVGHYSALNTCNTWVGRVLKNAGVRIGIWTPLPGGVMRWF</sequence>
<proteinExistence type="predicted"/>
<evidence type="ECO:0000313" key="2">
    <source>
        <dbReference type="Proteomes" id="UP000320160"/>
    </source>
</evidence>
<dbReference type="OrthoDB" id="211174at2"/>